<feature type="transmembrane region" description="Helical" evidence="1">
    <location>
        <begin position="38"/>
        <end position="61"/>
    </location>
</feature>
<dbReference type="EMBL" id="NPJF01000043">
    <property type="protein sequence ID" value="OYP54410.1"/>
    <property type="molecule type" value="Genomic_DNA"/>
</dbReference>
<name>A0ABX4EG85_SEGBR</name>
<sequence length="199" mass="23188">MVWYILIYLFASLIIGIRILYYDKKKKRDSERTTLKQFLITLVVGPFVIAILPFIVIGNFFNDMFGKIKKRRKLKEERKFNASLGLGPDEHYLCFSKMHGAGVIKCADCGYEEEITSFTHGIMSCRIGRQCPNCHAFAYEYNESKEYHTFGKAKEDFVCPQCGTIIRKKEESIFKGKNDPLFCPKCHSARLRYHLHYIT</sequence>
<comment type="caution">
    <text evidence="2">The sequence shown here is derived from an EMBL/GenBank/DDBJ whole genome shotgun (WGS) entry which is preliminary data.</text>
</comment>
<gene>
    <name evidence="2" type="ORF">CIK91_09220</name>
</gene>
<protein>
    <submittedName>
        <fullName evidence="2">Uncharacterized protein</fullName>
    </submittedName>
</protein>
<feature type="transmembrane region" description="Helical" evidence="1">
    <location>
        <begin position="6"/>
        <end position="22"/>
    </location>
</feature>
<accession>A0ABX4EG85</accession>
<keyword evidence="3" id="KW-1185">Reference proteome</keyword>
<evidence type="ECO:0000256" key="1">
    <source>
        <dbReference type="SAM" id="Phobius"/>
    </source>
</evidence>
<evidence type="ECO:0000313" key="3">
    <source>
        <dbReference type="Proteomes" id="UP000216189"/>
    </source>
</evidence>
<reference evidence="2 3" key="1">
    <citation type="submission" date="2017-08" db="EMBL/GenBank/DDBJ databases">
        <title>Comparative genomics of non-oral Prevotella species.</title>
        <authorList>
            <person name="Accetto T."/>
            <person name="Nograsek B."/>
            <person name="Avgustin G."/>
        </authorList>
    </citation>
    <scope>NUCLEOTIDE SEQUENCE [LARGE SCALE GENOMIC DNA]</scope>
    <source>
        <strain evidence="2 3">TC1-1</strain>
    </source>
</reference>
<keyword evidence="1" id="KW-0472">Membrane</keyword>
<dbReference type="Proteomes" id="UP000216189">
    <property type="component" value="Unassembled WGS sequence"/>
</dbReference>
<keyword evidence="1" id="KW-0812">Transmembrane</keyword>
<proteinExistence type="predicted"/>
<keyword evidence="1" id="KW-1133">Transmembrane helix</keyword>
<organism evidence="2 3">
    <name type="scientific">Segatella bryantii</name>
    <name type="common">Prevotella bryantii</name>
    <dbReference type="NCBI Taxonomy" id="77095"/>
    <lineage>
        <taxon>Bacteria</taxon>
        <taxon>Pseudomonadati</taxon>
        <taxon>Bacteroidota</taxon>
        <taxon>Bacteroidia</taxon>
        <taxon>Bacteroidales</taxon>
        <taxon>Prevotellaceae</taxon>
        <taxon>Segatella</taxon>
    </lineage>
</organism>
<evidence type="ECO:0000313" key="2">
    <source>
        <dbReference type="EMBL" id="OYP54410.1"/>
    </source>
</evidence>